<dbReference type="EMBL" id="DTKL01000067">
    <property type="protein sequence ID" value="HGY95180.1"/>
    <property type="molecule type" value="Genomic_DNA"/>
</dbReference>
<dbReference type="InterPro" id="IPR032820">
    <property type="entry name" value="ATPase_put"/>
</dbReference>
<accession>A0A7V4XU71</accession>
<dbReference type="Pfam" id="PF09527">
    <property type="entry name" value="ATPase_gene1"/>
    <property type="match status" value="1"/>
</dbReference>
<feature type="transmembrane region" description="Helical" evidence="2">
    <location>
        <begin position="25"/>
        <end position="42"/>
    </location>
</feature>
<evidence type="ECO:0000313" key="3">
    <source>
        <dbReference type="EMBL" id="HGY95180.1"/>
    </source>
</evidence>
<keyword evidence="2" id="KW-0812">Transmembrane</keyword>
<dbReference type="AlphaFoldDB" id="A0A7V4XU71"/>
<feature type="transmembrane region" description="Helical" evidence="2">
    <location>
        <begin position="54"/>
        <end position="72"/>
    </location>
</feature>
<proteinExistence type="predicted"/>
<feature type="region of interest" description="Disordered" evidence="1">
    <location>
        <begin position="80"/>
        <end position="101"/>
    </location>
</feature>
<sequence length="101" mass="11261">MPDAKQNRKNGGSQLRDTLIKADHMLQIAFMLPAAAFVGWIAGALLDLWLHQHLIYIAGIMLGIAAGFVQIFRMLHELDRMPGSGTKKQPPPADHRPDDHR</sequence>
<reference evidence="3" key="1">
    <citation type="journal article" date="2020" name="mSystems">
        <title>Genome- and Community-Level Interaction Insights into Carbon Utilization and Element Cycling Functions of Hydrothermarchaeota in Hydrothermal Sediment.</title>
        <authorList>
            <person name="Zhou Z."/>
            <person name="Liu Y."/>
            <person name="Xu W."/>
            <person name="Pan J."/>
            <person name="Luo Z.H."/>
            <person name="Li M."/>
        </authorList>
    </citation>
    <scope>NUCLEOTIDE SEQUENCE [LARGE SCALE GENOMIC DNA]</scope>
    <source>
        <strain evidence="3">SpSt-855</strain>
    </source>
</reference>
<evidence type="ECO:0000256" key="2">
    <source>
        <dbReference type="SAM" id="Phobius"/>
    </source>
</evidence>
<name>A0A7V4XU71_9BACT</name>
<keyword evidence="2" id="KW-1133">Transmembrane helix</keyword>
<gene>
    <name evidence="3" type="ORF">ENW50_10935</name>
</gene>
<evidence type="ECO:0000256" key="1">
    <source>
        <dbReference type="SAM" id="MobiDB-lite"/>
    </source>
</evidence>
<protein>
    <submittedName>
        <fullName evidence="3">AtpZ/AtpI family protein</fullName>
    </submittedName>
</protein>
<comment type="caution">
    <text evidence="3">The sequence shown here is derived from an EMBL/GenBank/DDBJ whole genome shotgun (WGS) entry which is preliminary data.</text>
</comment>
<organism evidence="3">
    <name type="scientific">Acidobacterium capsulatum</name>
    <dbReference type="NCBI Taxonomy" id="33075"/>
    <lineage>
        <taxon>Bacteria</taxon>
        <taxon>Pseudomonadati</taxon>
        <taxon>Acidobacteriota</taxon>
        <taxon>Terriglobia</taxon>
        <taxon>Terriglobales</taxon>
        <taxon>Acidobacteriaceae</taxon>
        <taxon>Acidobacterium</taxon>
    </lineage>
</organism>
<keyword evidence="2" id="KW-0472">Membrane</keyword>